<dbReference type="PANTHER" id="PTHR42815:SF2">
    <property type="entry name" value="FAD-BINDING, PUTATIVE (AFU_ORTHOLOGUE AFUA_6G07600)-RELATED"/>
    <property type="match status" value="1"/>
</dbReference>
<dbReference type="VEuPathDB" id="FungiDB:ASPZODRAFT_26830"/>
<evidence type="ECO:0000313" key="3">
    <source>
        <dbReference type="Proteomes" id="UP000184188"/>
    </source>
</evidence>
<dbReference type="CDD" id="cd06197">
    <property type="entry name" value="FNR_like_2"/>
    <property type="match status" value="1"/>
</dbReference>
<evidence type="ECO:0000259" key="1">
    <source>
        <dbReference type="PROSITE" id="PS51384"/>
    </source>
</evidence>
<reference evidence="3" key="1">
    <citation type="journal article" date="2017" name="Genome Biol.">
        <title>Comparative genomics reveals high biological diversity and specific adaptations in the industrially and medically important fungal genus Aspergillus.</title>
        <authorList>
            <person name="de Vries R.P."/>
            <person name="Riley R."/>
            <person name="Wiebenga A."/>
            <person name="Aguilar-Osorio G."/>
            <person name="Amillis S."/>
            <person name="Uchima C.A."/>
            <person name="Anderluh G."/>
            <person name="Asadollahi M."/>
            <person name="Askin M."/>
            <person name="Barry K."/>
            <person name="Battaglia E."/>
            <person name="Bayram O."/>
            <person name="Benocci T."/>
            <person name="Braus-Stromeyer S.A."/>
            <person name="Caldana C."/>
            <person name="Canovas D."/>
            <person name="Cerqueira G.C."/>
            <person name="Chen F."/>
            <person name="Chen W."/>
            <person name="Choi C."/>
            <person name="Clum A."/>
            <person name="Dos Santos R.A."/>
            <person name="Damasio A.R."/>
            <person name="Diallinas G."/>
            <person name="Emri T."/>
            <person name="Fekete E."/>
            <person name="Flipphi M."/>
            <person name="Freyberg S."/>
            <person name="Gallo A."/>
            <person name="Gournas C."/>
            <person name="Habgood R."/>
            <person name="Hainaut M."/>
            <person name="Harispe M.L."/>
            <person name="Henrissat B."/>
            <person name="Hilden K.S."/>
            <person name="Hope R."/>
            <person name="Hossain A."/>
            <person name="Karabika E."/>
            <person name="Karaffa L."/>
            <person name="Karanyi Z."/>
            <person name="Krasevec N."/>
            <person name="Kuo A."/>
            <person name="Kusch H."/>
            <person name="LaButti K."/>
            <person name="Lagendijk E.L."/>
            <person name="Lapidus A."/>
            <person name="Levasseur A."/>
            <person name="Lindquist E."/>
            <person name="Lipzen A."/>
            <person name="Logrieco A.F."/>
            <person name="MacCabe A."/>
            <person name="Maekelae M.R."/>
            <person name="Malavazi I."/>
            <person name="Melin P."/>
            <person name="Meyer V."/>
            <person name="Mielnichuk N."/>
            <person name="Miskei M."/>
            <person name="Molnar A.P."/>
            <person name="Mule G."/>
            <person name="Ngan C.Y."/>
            <person name="Orejas M."/>
            <person name="Orosz E."/>
            <person name="Ouedraogo J.P."/>
            <person name="Overkamp K.M."/>
            <person name="Park H.-S."/>
            <person name="Perrone G."/>
            <person name="Piumi F."/>
            <person name="Punt P.J."/>
            <person name="Ram A.F."/>
            <person name="Ramon A."/>
            <person name="Rauscher S."/>
            <person name="Record E."/>
            <person name="Riano-Pachon D.M."/>
            <person name="Robert V."/>
            <person name="Roehrig J."/>
            <person name="Ruller R."/>
            <person name="Salamov A."/>
            <person name="Salih N.S."/>
            <person name="Samson R.A."/>
            <person name="Sandor E."/>
            <person name="Sanguinetti M."/>
            <person name="Schuetze T."/>
            <person name="Sepcic K."/>
            <person name="Shelest E."/>
            <person name="Sherlock G."/>
            <person name="Sophianopoulou V."/>
            <person name="Squina F.M."/>
            <person name="Sun H."/>
            <person name="Susca A."/>
            <person name="Todd R.B."/>
            <person name="Tsang A."/>
            <person name="Unkles S.E."/>
            <person name="van de Wiele N."/>
            <person name="van Rossen-Uffink D."/>
            <person name="Oliveira J.V."/>
            <person name="Vesth T.C."/>
            <person name="Visser J."/>
            <person name="Yu J.-H."/>
            <person name="Zhou M."/>
            <person name="Andersen M.R."/>
            <person name="Archer D.B."/>
            <person name="Baker S.E."/>
            <person name="Benoit I."/>
            <person name="Brakhage A.A."/>
            <person name="Braus G.H."/>
            <person name="Fischer R."/>
            <person name="Frisvad J.C."/>
            <person name="Goldman G.H."/>
            <person name="Houbraken J."/>
            <person name="Oakley B."/>
            <person name="Pocsi I."/>
            <person name="Scazzocchio C."/>
            <person name="Seiboth B."/>
            <person name="vanKuyk P.A."/>
            <person name="Wortman J."/>
            <person name="Dyer P.S."/>
            <person name="Grigoriev I.V."/>
        </authorList>
    </citation>
    <scope>NUCLEOTIDE SEQUENCE [LARGE SCALE GENOMIC DNA]</scope>
    <source>
        <strain evidence="3">CBS 506.65</strain>
    </source>
</reference>
<feature type="domain" description="FAD-binding FR-type" evidence="1">
    <location>
        <begin position="353"/>
        <end position="475"/>
    </location>
</feature>
<keyword evidence="3" id="KW-1185">Reference proteome</keyword>
<dbReference type="Gene3D" id="2.30.110.10">
    <property type="entry name" value="Electron Transport, Fmn-binding Protein, Chain A"/>
    <property type="match status" value="1"/>
</dbReference>
<dbReference type="GeneID" id="34614530"/>
<accession>A0A1L9SE30</accession>
<name>A0A1L9SE30_9EURO</name>
<dbReference type="SUPFAM" id="SSF63380">
    <property type="entry name" value="Riboflavin synthase domain-like"/>
    <property type="match status" value="1"/>
</dbReference>
<dbReference type="GO" id="GO:0016491">
    <property type="term" value="F:oxidoreductase activity"/>
    <property type="evidence" value="ECO:0007669"/>
    <property type="project" value="InterPro"/>
</dbReference>
<dbReference type="PANTHER" id="PTHR42815">
    <property type="entry name" value="FAD-BINDING, PUTATIVE (AFU_ORTHOLOGUE AFUA_6G07600)-RELATED"/>
    <property type="match status" value="1"/>
</dbReference>
<dbReference type="InterPro" id="IPR012349">
    <property type="entry name" value="Split_barrel_FMN-bd"/>
</dbReference>
<dbReference type="AlphaFoldDB" id="A0A1L9SE30"/>
<dbReference type="InterPro" id="IPR039261">
    <property type="entry name" value="FNR_nucleotide-bd"/>
</dbReference>
<evidence type="ECO:0000313" key="2">
    <source>
        <dbReference type="EMBL" id="OJJ45480.1"/>
    </source>
</evidence>
<dbReference type="STRING" id="1073090.A0A1L9SE30"/>
<sequence>MTSILSNPLPWHNGEEQMHRMLHVPSRENPTVPYLSPGAGYLVSRAPLLALGAIDKEGRPWSTVWGGEGGFASPITESIIGLRTLVDQKHDPVIRALLGSSADGGVVTAQDAGKMVSALAIDLENRRRVKLHGRMVAGVVSSFGPAESDEEFSRQSELQMAVKIDASLGNCPKYLNKKRILPALPTPKLISDSPRLTQTALDFLDRADCLFVSSYHGDVDMDTNIRGGPPGFVRVLSNDSTGAMLVYPEYSGNRLYQTLGNLQTTPRAGYVFPDFETGNVLYLTGRTEVLVGNAAADIIPRSNLAVKVTVSAALFVERGLSFSGIPGDLSPYNPSVRHLVTEKPTIVTGGSNDSPATATLIKRETLTPTISRLRFRISDSKKIGHYTPGQYAMLSFENELDIGYSHMRDHDPTSLNDDWIRTFTVSSYPGKDMPADEFEITIRKNGNVTKFLLQANVRVGLEVPLRGFGGSFQFEEDPQGHNIIPFVAGGIGITPVLGQLPGIKTSRLRLYWSLSMQDIGLVFDTFQRFPELPASTTLFLTGPNVDRDATDSRKYEYIASSGAQLHHRRMQADDLDADLSDVWYLCAGTALKRSVLNWLVGKRVIYEDFTY</sequence>
<dbReference type="OrthoDB" id="436496at2759"/>
<dbReference type="SUPFAM" id="SSF52343">
    <property type="entry name" value="Ferredoxin reductase-like, C-terminal NADP-linked domain"/>
    <property type="match status" value="1"/>
</dbReference>
<organism evidence="2 3">
    <name type="scientific">Penicilliopsis zonata CBS 506.65</name>
    <dbReference type="NCBI Taxonomy" id="1073090"/>
    <lineage>
        <taxon>Eukaryota</taxon>
        <taxon>Fungi</taxon>
        <taxon>Dikarya</taxon>
        <taxon>Ascomycota</taxon>
        <taxon>Pezizomycotina</taxon>
        <taxon>Eurotiomycetes</taxon>
        <taxon>Eurotiomycetidae</taxon>
        <taxon>Eurotiales</taxon>
        <taxon>Aspergillaceae</taxon>
        <taxon>Penicilliopsis</taxon>
    </lineage>
</organism>
<dbReference type="EMBL" id="KV878345">
    <property type="protein sequence ID" value="OJJ45480.1"/>
    <property type="molecule type" value="Genomic_DNA"/>
</dbReference>
<dbReference type="InterPro" id="IPR017927">
    <property type="entry name" value="FAD-bd_FR_type"/>
</dbReference>
<proteinExistence type="predicted"/>
<dbReference type="InterPro" id="IPR017938">
    <property type="entry name" value="Riboflavin_synthase-like_b-brl"/>
</dbReference>
<protein>
    <recommendedName>
        <fullName evidence="1">FAD-binding FR-type domain-containing protein</fullName>
    </recommendedName>
</protein>
<dbReference type="PROSITE" id="PS51384">
    <property type="entry name" value="FAD_FR"/>
    <property type="match status" value="1"/>
</dbReference>
<gene>
    <name evidence="2" type="ORF">ASPZODRAFT_26830</name>
</gene>
<dbReference type="RefSeq" id="XP_022579990.1">
    <property type="nucleotide sequence ID" value="XM_022728066.1"/>
</dbReference>
<dbReference type="Proteomes" id="UP000184188">
    <property type="component" value="Unassembled WGS sequence"/>
</dbReference>
<dbReference type="Gene3D" id="2.40.30.10">
    <property type="entry name" value="Translation factors"/>
    <property type="match status" value="1"/>
</dbReference>